<comment type="caution">
    <text evidence="1">The sequence shown here is derived from an EMBL/GenBank/DDBJ whole genome shotgun (WGS) entry which is preliminary data.</text>
</comment>
<dbReference type="Proteomes" id="UP000003657">
    <property type="component" value="Unassembled WGS sequence"/>
</dbReference>
<gene>
    <name evidence="1" type="ORF">SMXD51_06608</name>
</gene>
<reference evidence="1 2" key="1">
    <citation type="journal article" date="2012" name="J. Bacteriol.">
        <title>Genome Sequence of Lactobacillus salivarius SMXD51, a Potential Probiotic Strain Isolated from Chicken Cecum, Showing Anti-Campylobacter Activity.</title>
        <authorList>
            <person name="Kergourlay G."/>
            <person name="Messaoudi S."/>
            <person name="Dousset X."/>
            <person name="Prevost H."/>
        </authorList>
    </citation>
    <scope>NUCLEOTIDE SEQUENCE [LARGE SCALE GENOMIC DNA]</scope>
    <source>
        <strain evidence="1 2">SMXD51</strain>
    </source>
</reference>
<dbReference type="HOGENOM" id="CLU_077121_0_0_9"/>
<dbReference type="AlphaFoldDB" id="H7G081"/>
<proteinExistence type="predicted"/>
<dbReference type="EMBL" id="AICL01000004">
    <property type="protein sequence ID" value="EIA32473.1"/>
    <property type="molecule type" value="Genomic_DNA"/>
</dbReference>
<name>H7G081_9LACO</name>
<protein>
    <submittedName>
        <fullName evidence="1">Uncharacterized protein</fullName>
    </submittedName>
</protein>
<evidence type="ECO:0000313" key="1">
    <source>
        <dbReference type="EMBL" id="EIA32473.1"/>
    </source>
</evidence>
<accession>H7G081</accession>
<sequence>MSQSKSADEFDDKSLVALSTLYGIELMEDNVEMLVMNMFSQFSFDYQSGIKQLGGSPNKEVLESAKVIIQTNMVQGNALTKIDGDGNPIIFSEWQLLPIVGNIKHQRVQRLEYTFQDILDGKEESQGVLTHKDSEELDLFDFLDEDYNPEEEEQDIKKQYAPVRITKVYKKELEG</sequence>
<organism evidence="1 2">
    <name type="scientific">Ligilactobacillus salivarius SMXD51</name>
    <dbReference type="NCBI Taxonomy" id="1108963"/>
    <lineage>
        <taxon>Bacteria</taxon>
        <taxon>Bacillati</taxon>
        <taxon>Bacillota</taxon>
        <taxon>Bacilli</taxon>
        <taxon>Lactobacillales</taxon>
        <taxon>Lactobacillaceae</taxon>
        <taxon>Ligilactobacillus</taxon>
    </lineage>
</organism>
<evidence type="ECO:0000313" key="2">
    <source>
        <dbReference type="Proteomes" id="UP000003657"/>
    </source>
</evidence>
<dbReference type="PATRIC" id="fig|1108963.3.peg.799"/>